<gene>
    <name evidence="9" type="primary">TNC_4</name>
    <name evidence="9" type="ORF">N1851_033132</name>
</gene>
<evidence type="ECO:0000256" key="3">
    <source>
        <dbReference type="ARBA" id="ARBA00022536"/>
    </source>
</evidence>
<evidence type="ECO:0000256" key="6">
    <source>
        <dbReference type="ARBA" id="ARBA00023157"/>
    </source>
</evidence>
<dbReference type="FunFam" id="3.90.215.10:FF:000001">
    <property type="entry name" value="Tenascin isoform 1"/>
    <property type="match status" value="1"/>
</dbReference>
<dbReference type="InterPro" id="IPR003961">
    <property type="entry name" value="FN3_dom"/>
</dbReference>
<evidence type="ECO:0000259" key="8">
    <source>
        <dbReference type="PROSITE" id="PS51406"/>
    </source>
</evidence>
<dbReference type="PANTHER" id="PTHR46708:SF1">
    <property type="entry name" value="TENASCIN"/>
    <property type="match status" value="1"/>
</dbReference>
<dbReference type="EMBL" id="JAOPHQ010006296">
    <property type="protein sequence ID" value="KAK0132070.1"/>
    <property type="molecule type" value="Genomic_DNA"/>
</dbReference>
<dbReference type="PANTHER" id="PTHR46708">
    <property type="entry name" value="TENASCIN"/>
    <property type="match status" value="1"/>
</dbReference>
<dbReference type="InterPro" id="IPR036056">
    <property type="entry name" value="Fibrinogen-like_C"/>
</dbReference>
<dbReference type="CDD" id="cd00063">
    <property type="entry name" value="FN3"/>
    <property type="match status" value="8"/>
</dbReference>
<organism evidence="9 10">
    <name type="scientific">Merluccius polli</name>
    <name type="common">Benguela hake</name>
    <name type="synonym">Merluccius cadenati</name>
    <dbReference type="NCBI Taxonomy" id="89951"/>
    <lineage>
        <taxon>Eukaryota</taxon>
        <taxon>Metazoa</taxon>
        <taxon>Chordata</taxon>
        <taxon>Craniata</taxon>
        <taxon>Vertebrata</taxon>
        <taxon>Euteleostomi</taxon>
        <taxon>Actinopterygii</taxon>
        <taxon>Neopterygii</taxon>
        <taxon>Teleostei</taxon>
        <taxon>Neoteleostei</taxon>
        <taxon>Acanthomorphata</taxon>
        <taxon>Zeiogadaria</taxon>
        <taxon>Gadariae</taxon>
        <taxon>Gadiformes</taxon>
        <taxon>Gadoidei</taxon>
        <taxon>Merlucciidae</taxon>
        <taxon>Merluccius</taxon>
    </lineage>
</organism>
<dbReference type="SUPFAM" id="SSF49265">
    <property type="entry name" value="Fibronectin type III"/>
    <property type="match status" value="7"/>
</dbReference>
<dbReference type="PROSITE" id="PS51406">
    <property type="entry name" value="FIBRINOGEN_C_2"/>
    <property type="match status" value="1"/>
</dbReference>
<dbReference type="Gene3D" id="3.90.215.10">
    <property type="entry name" value="Gamma Fibrinogen, chain A, domain 1"/>
    <property type="match status" value="1"/>
</dbReference>
<feature type="domain" description="Fibronectin type-III" evidence="7">
    <location>
        <begin position="586"/>
        <end position="675"/>
    </location>
</feature>
<proteinExistence type="predicted"/>
<keyword evidence="2" id="KW-0964">Secreted</keyword>
<dbReference type="GO" id="GO:0005615">
    <property type="term" value="C:extracellular space"/>
    <property type="evidence" value="ECO:0007669"/>
    <property type="project" value="TreeGrafter"/>
</dbReference>
<feature type="domain" description="Fibrinogen C-terminal" evidence="8">
    <location>
        <begin position="849"/>
        <end position="1064"/>
    </location>
</feature>
<comment type="caution">
    <text evidence="9">The sequence shown here is derived from an EMBL/GenBank/DDBJ whole genome shotgun (WGS) entry which is preliminary data.</text>
</comment>
<evidence type="ECO:0000313" key="10">
    <source>
        <dbReference type="Proteomes" id="UP001174136"/>
    </source>
</evidence>
<evidence type="ECO:0000256" key="5">
    <source>
        <dbReference type="ARBA" id="ARBA00022737"/>
    </source>
</evidence>
<dbReference type="InterPro" id="IPR013783">
    <property type="entry name" value="Ig-like_fold"/>
</dbReference>
<dbReference type="InterPro" id="IPR050991">
    <property type="entry name" value="ECM_Regulatory_Proteins"/>
</dbReference>
<keyword evidence="5" id="KW-0677">Repeat</keyword>
<keyword evidence="4" id="KW-0732">Signal</keyword>
<dbReference type="Pfam" id="PF00041">
    <property type="entry name" value="fn3"/>
    <property type="match status" value="8"/>
</dbReference>
<reference evidence="9" key="1">
    <citation type="journal article" date="2023" name="Front. Mar. Sci.">
        <title>A new Merluccius polli reference genome to investigate the effects of global change in West African waters.</title>
        <authorList>
            <person name="Mateo J.L."/>
            <person name="Blanco-Fernandez C."/>
            <person name="Garcia-Vazquez E."/>
            <person name="Machado-Schiaffino G."/>
        </authorList>
    </citation>
    <scope>NUCLEOTIDE SEQUENCE</scope>
    <source>
        <strain evidence="9">C29</strain>
        <tissue evidence="9">Fin</tissue>
    </source>
</reference>
<name>A0AA47M1T6_MERPO</name>
<evidence type="ECO:0000256" key="2">
    <source>
        <dbReference type="ARBA" id="ARBA00022530"/>
    </source>
</evidence>
<dbReference type="GO" id="GO:0030155">
    <property type="term" value="P:regulation of cell adhesion"/>
    <property type="evidence" value="ECO:0007669"/>
    <property type="project" value="TreeGrafter"/>
</dbReference>
<dbReference type="InterPro" id="IPR036116">
    <property type="entry name" value="FN3_sf"/>
</dbReference>
<dbReference type="Gene3D" id="2.60.40.10">
    <property type="entry name" value="Immunoglobulins"/>
    <property type="match status" value="9"/>
</dbReference>
<evidence type="ECO:0000256" key="4">
    <source>
        <dbReference type="ARBA" id="ARBA00022729"/>
    </source>
</evidence>
<evidence type="ECO:0000259" key="7">
    <source>
        <dbReference type="PROSITE" id="PS50853"/>
    </source>
</evidence>
<comment type="subcellular location">
    <subcellularLocation>
        <location evidence="1">Secreted</location>
        <location evidence="1">Extracellular space</location>
        <location evidence="1">Extracellular matrix</location>
    </subcellularLocation>
</comment>
<keyword evidence="10" id="KW-1185">Reference proteome</keyword>
<feature type="domain" description="Fibronectin type-III" evidence="7">
    <location>
        <begin position="20"/>
        <end position="113"/>
    </location>
</feature>
<dbReference type="Proteomes" id="UP001174136">
    <property type="component" value="Unassembled WGS sequence"/>
</dbReference>
<dbReference type="InterPro" id="IPR014716">
    <property type="entry name" value="Fibrinogen_a/b/g_C_1"/>
</dbReference>
<dbReference type="AlphaFoldDB" id="A0AA47M1T6"/>
<dbReference type="NCBIfam" id="NF040941">
    <property type="entry name" value="GGGWT_bact"/>
    <property type="match status" value="1"/>
</dbReference>
<evidence type="ECO:0000313" key="9">
    <source>
        <dbReference type="EMBL" id="KAK0132070.1"/>
    </source>
</evidence>
<feature type="domain" description="Fibronectin type-III" evidence="7">
    <location>
        <begin position="387"/>
        <end position="496"/>
    </location>
</feature>
<dbReference type="Pfam" id="PF00147">
    <property type="entry name" value="Fibrinogen_C"/>
    <property type="match status" value="1"/>
</dbReference>
<keyword evidence="2" id="KW-0272">Extracellular matrix</keyword>
<evidence type="ECO:0000256" key="1">
    <source>
        <dbReference type="ARBA" id="ARBA00004498"/>
    </source>
</evidence>
<keyword evidence="3" id="KW-0245">EGF-like domain</keyword>
<dbReference type="SMART" id="SM00060">
    <property type="entry name" value="FN3"/>
    <property type="match status" value="9"/>
</dbReference>
<dbReference type="InterPro" id="IPR002181">
    <property type="entry name" value="Fibrinogen_a/b/g_C_dom"/>
</dbReference>
<dbReference type="PROSITE" id="PS50853">
    <property type="entry name" value="FN3"/>
    <property type="match status" value="7"/>
</dbReference>
<dbReference type="GO" id="GO:0031175">
    <property type="term" value="P:neuron projection development"/>
    <property type="evidence" value="ECO:0007669"/>
    <property type="project" value="TreeGrafter"/>
</dbReference>
<accession>A0AA47M1T6</accession>
<feature type="domain" description="Fibronectin type-III" evidence="7">
    <location>
        <begin position="114"/>
        <end position="205"/>
    </location>
</feature>
<feature type="domain" description="Fibronectin type-III" evidence="7">
    <location>
        <begin position="763"/>
        <end position="851"/>
    </location>
</feature>
<feature type="domain" description="Fibronectin type-III" evidence="7">
    <location>
        <begin position="206"/>
        <end position="294"/>
    </location>
</feature>
<feature type="domain" description="Fibronectin type-III" evidence="7">
    <location>
        <begin position="296"/>
        <end position="386"/>
    </location>
</feature>
<dbReference type="SMART" id="SM00186">
    <property type="entry name" value="FBG"/>
    <property type="match status" value="1"/>
</dbReference>
<keyword evidence="6" id="KW-1015">Disulfide bond</keyword>
<sequence>MIFFDPPPPLICPVHAEELTPRALTLAISDTTWDSFNVSWSPPGGQDFEGFVIELTNLENLAESQNLTLSGDAFSLLVSGLAPDTSYMVAVYGMHQGGFLEPVYTEATTVRQAVVGSLYVSNLTSEGFLISWNGTQGHVDGYVLEIIDSEWLMEPREHNISGDVQSYSVTGLRPSTDYVAYLYGVSKGSRTNAVSSVASTVAEPDLSRLLVSNITSDRFSLSWQTGEKAFDNFIVEVRESAVPSRAMGRALTGDARSAVMTGLKATTQYDIKMYASASGQNSQPLFAIATTEDVPKLGPLTTASVSPDNLTLSWSTVSGHFDGFVVRVSDSLQLFDTLEFSLPSPGRNLTVSELLDATDYDIELYGISHGRRSPSVFAHAITAPLPRVENLTISNITPYGFRLSWETKQQQQQQQQQQEGAPAPSGGGFKHFHVVVTDSGWLLEPHKFTVPGNQSHLDLWGLITGIGYEVKLTGVSRSGLLTRPLTTVAVTEAEPEIEHLFVSDVTADGFRLSWATADDLFDRFVIKMRDAKKVSQLHVRDARGDERTAVFTGLMSGTEYDIELYGVTLEQRSHPILGVAQTGLGSPSGLQFSDVTDRSAVVQWAEPQFKVDSYRIIYVPLQEGNPMSVTVDGAETRALLPSLAPGRTYQVTVIAVRGLDESYPSTDTFTTALDSPGGLDVLNITETSALLLWAPTAATVDSYVITYSADSVSPVIEHVSGNTVEFQLGSLVSATKYTVGLYAMKDGQESGSATIDFTTDVDSPRDLTASNIQTDSATLSWRPPRSALSGYTLSFSAGGGTVREVLLSPTASSYSMSDLTGSTEYSVTLQAVAVDQHSQPLTTTFTTIGRLYRHPKDCAQTLVNGERSSGLYTVYLGGDESQPIQVYCDMTTDQGGWLVFLRRQNGKLEFFRNWRNYTAGFGDMEDEFWLGLANLHKITNSAHYELRVDLRDHEETAYAQYDKFTIAEPRTRYKIYVGTYSGTAGDSLTYHKGRPFSTFDNDNDAAITNCALSYKGAFWYKNCHRVNLMGKYDDESHSKGINWFHWKGHEHSIQFAEMKMRPVNFSNFESRRKRS</sequence>
<protein>
    <submittedName>
        <fullName evidence="9">Tenascin</fullName>
    </submittedName>
</protein>
<dbReference type="CDD" id="cd00087">
    <property type="entry name" value="FReD"/>
    <property type="match status" value="1"/>
</dbReference>
<dbReference type="SUPFAM" id="SSF56496">
    <property type="entry name" value="Fibrinogen C-terminal domain-like"/>
    <property type="match status" value="1"/>
</dbReference>